<reference evidence="2 3" key="1">
    <citation type="submission" date="2020-08" db="EMBL/GenBank/DDBJ databases">
        <title>Genomic Encyclopedia of Type Strains, Phase IV (KMG-IV): sequencing the most valuable type-strain genomes for metagenomic binning, comparative biology and taxonomic classification.</title>
        <authorList>
            <person name="Goeker M."/>
        </authorList>
    </citation>
    <scope>NUCLEOTIDE SEQUENCE [LARGE SCALE GENOMIC DNA]</scope>
    <source>
        <strain evidence="2 3">DSM 22198</strain>
    </source>
</reference>
<keyword evidence="3" id="KW-1185">Reference proteome</keyword>
<dbReference type="SUPFAM" id="SSF160719">
    <property type="entry name" value="gpW/gp25-like"/>
    <property type="match status" value="1"/>
</dbReference>
<dbReference type="EMBL" id="JACIIZ010000010">
    <property type="protein sequence ID" value="MBB6253158.1"/>
    <property type="molecule type" value="Genomic_DNA"/>
</dbReference>
<dbReference type="Gene3D" id="3.10.450.40">
    <property type="match status" value="1"/>
</dbReference>
<organism evidence="2 3">
    <name type="scientific">Nitrospirillum iridis</name>
    <dbReference type="NCBI Taxonomy" id="765888"/>
    <lineage>
        <taxon>Bacteria</taxon>
        <taxon>Pseudomonadati</taxon>
        <taxon>Pseudomonadota</taxon>
        <taxon>Alphaproteobacteria</taxon>
        <taxon>Rhodospirillales</taxon>
        <taxon>Azospirillaceae</taxon>
        <taxon>Nitrospirillum</taxon>
    </lineage>
</organism>
<gene>
    <name evidence="2" type="ORF">FHS74_003727</name>
</gene>
<dbReference type="RefSeq" id="WP_184803277.1">
    <property type="nucleotide sequence ID" value="NZ_JACIIZ010000010.1"/>
</dbReference>
<feature type="domain" description="IraD/Gp25-like" evidence="1">
    <location>
        <begin position="26"/>
        <end position="112"/>
    </location>
</feature>
<evidence type="ECO:0000259" key="1">
    <source>
        <dbReference type="Pfam" id="PF04965"/>
    </source>
</evidence>
<comment type="caution">
    <text evidence="2">The sequence shown here is derived from an EMBL/GenBank/DDBJ whole genome shotgun (WGS) entry which is preliminary data.</text>
</comment>
<proteinExistence type="predicted"/>
<sequence length="122" mass="13461">MISDVAGPGYPFQIDPTTGGVAWATGADKLRQNIQLILGTRVGERPMLRNFGTRVHSLVHDPNDDVLASLLQSQVQQTLLQFEPRVLVTQTAITQSDGEVRMVLNYTFTTEPVADQLILPLF</sequence>
<name>A0A7X0AZS3_9PROT</name>
<protein>
    <recommendedName>
        <fullName evidence="1">IraD/Gp25-like domain-containing protein</fullName>
    </recommendedName>
</protein>
<dbReference type="Pfam" id="PF04965">
    <property type="entry name" value="GPW_gp25"/>
    <property type="match status" value="1"/>
</dbReference>
<evidence type="ECO:0000313" key="2">
    <source>
        <dbReference type="EMBL" id="MBB6253158.1"/>
    </source>
</evidence>
<dbReference type="Proteomes" id="UP000539175">
    <property type="component" value="Unassembled WGS sequence"/>
</dbReference>
<dbReference type="AlphaFoldDB" id="A0A7X0AZS3"/>
<evidence type="ECO:0000313" key="3">
    <source>
        <dbReference type="Proteomes" id="UP000539175"/>
    </source>
</evidence>
<dbReference type="InterPro" id="IPR007048">
    <property type="entry name" value="IraD/Gp25-like"/>
</dbReference>
<accession>A0A7X0AZS3</accession>